<dbReference type="SUPFAM" id="SSF50809">
    <property type="entry name" value="XRCC4, N-terminal domain"/>
    <property type="match status" value="1"/>
</dbReference>
<dbReference type="PANTHER" id="PTHR28559:SF1">
    <property type="entry name" value="DNA REPAIR PROTEIN XRCC4"/>
    <property type="match status" value="1"/>
</dbReference>
<dbReference type="InterPro" id="IPR053961">
    <property type="entry name" value="XRCC4_N"/>
</dbReference>
<evidence type="ECO:0000256" key="2">
    <source>
        <dbReference type="ARBA" id="ARBA00022763"/>
    </source>
</evidence>
<dbReference type="InterPro" id="IPR038051">
    <property type="entry name" value="XRCC4-like_N_sf"/>
</dbReference>
<evidence type="ECO:0000259" key="10">
    <source>
        <dbReference type="Pfam" id="PF21924"/>
    </source>
</evidence>
<protein>
    <submittedName>
        <fullName evidence="11">XRCC4-like protein</fullName>
    </submittedName>
</protein>
<keyword evidence="4" id="KW-0234">DNA repair</keyword>
<dbReference type="EMBL" id="CP111015">
    <property type="protein sequence ID" value="WAR01858.1"/>
    <property type="molecule type" value="Genomic_DNA"/>
</dbReference>
<feature type="compositionally biased region" description="Basic residues" evidence="8">
    <location>
        <begin position="280"/>
        <end position="290"/>
    </location>
</feature>
<feature type="domain" description="XRCC4 N-terminal" evidence="9">
    <location>
        <begin position="17"/>
        <end position="114"/>
    </location>
</feature>
<dbReference type="Proteomes" id="UP001164746">
    <property type="component" value="Chromosome 4"/>
</dbReference>
<comment type="similarity">
    <text evidence="6">Belongs to the XRCC4-XLF family. XRCC4 subfamily.</text>
</comment>
<evidence type="ECO:0000259" key="9">
    <source>
        <dbReference type="Pfam" id="PF06632"/>
    </source>
</evidence>
<accession>A0ABY7DVW4</accession>
<feature type="coiled-coil region" evidence="7">
    <location>
        <begin position="134"/>
        <end position="161"/>
    </location>
</feature>
<dbReference type="PANTHER" id="PTHR28559">
    <property type="entry name" value="DNA REPAIR PROTEIN XRCC4"/>
    <property type="match status" value="1"/>
</dbReference>
<keyword evidence="2" id="KW-0227">DNA damage</keyword>
<organism evidence="11 12">
    <name type="scientific">Mya arenaria</name>
    <name type="common">Soft-shell clam</name>
    <dbReference type="NCBI Taxonomy" id="6604"/>
    <lineage>
        <taxon>Eukaryota</taxon>
        <taxon>Metazoa</taxon>
        <taxon>Spiralia</taxon>
        <taxon>Lophotrochozoa</taxon>
        <taxon>Mollusca</taxon>
        <taxon>Bivalvia</taxon>
        <taxon>Autobranchia</taxon>
        <taxon>Heteroconchia</taxon>
        <taxon>Euheterodonta</taxon>
        <taxon>Imparidentia</taxon>
        <taxon>Neoheterodontei</taxon>
        <taxon>Myida</taxon>
        <taxon>Myoidea</taxon>
        <taxon>Myidae</taxon>
        <taxon>Mya</taxon>
    </lineage>
</organism>
<evidence type="ECO:0000256" key="3">
    <source>
        <dbReference type="ARBA" id="ARBA00023172"/>
    </source>
</evidence>
<evidence type="ECO:0000313" key="11">
    <source>
        <dbReference type="EMBL" id="WAR01858.1"/>
    </source>
</evidence>
<evidence type="ECO:0000256" key="4">
    <source>
        <dbReference type="ARBA" id="ARBA00023204"/>
    </source>
</evidence>
<comment type="subcellular location">
    <subcellularLocation>
        <location evidence="1">Nucleus</location>
    </subcellularLocation>
</comment>
<dbReference type="Pfam" id="PF21924">
    <property type="entry name" value="XRCC4_CC"/>
    <property type="match status" value="1"/>
</dbReference>
<dbReference type="InterPro" id="IPR014751">
    <property type="entry name" value="XRCC4-like_C"/>
</dbReference>
<sequence>MEGCEFTRVVTKDGEECFLLTKLRNEGQDGFDLTICHDGKVWSGTVSEDDLDSLSTKLKMDYKKYVKQTVEALTSVSDTDSFLYQLTSDKNGVEFAWKKHVEDITFQLGSARLKSRPDSAVLIKKIFIHCITGMEELKTRIQRLETDNERLSLERMNALKRLEKCVVAKEELENDLYSKFALILNSKKEKIRQLKGGVPTSASDPVITEDDVGKTRKRSRSPEQETTQSLAATSAEEPDTDDEKPKAKRQVRGGKKRVSDGDESLILGDDDDTGDAVVSRPRRQRGRPQKKQTPSKPILPRVGSNEATPGTSRTRSLRKSGSNTSRTSDNIDDEDLMDQL</sequence>
<evidence type="ECO:0000256" key="5">
    <source>
        <dbReference type="ARBA" id="ARBA00023242"/>
    </source>
</evidence>
<name>A0ABY7DVW4_MYAAR</name>
<dbReference type="Pfam" id="PF06632">
    <property type="entry name" value="XRCC4"/>
    <property type="match status" value="1"/>
</dbReference>
<feature type="domain" description="XRCC4 coiled-coil" evidence="10">
    <location>
        <begin position="122"/>
        <end position="194"/>
    </location>
</feature>
<feature type="compositionally biased region" description="Polar residues" evidence="8">
    <location>
        <begin position="305"/>
        <end position="328"/>
    </location>
</feature>
<dbReference type="InterPro" id="IPR009089">
    <property type="entry name" value="XRCC4_N_sf"/>
</dbReference>
<evidence type="ECO:0000256" key="1">
    <source>
        <dbReference type="ARBA" id="ARBA00004123"/>
    </source>
</evidence>
<evidence type="ECO:0000313" key="12">
    <source>
        <dbReference type="Proteomes" id="UP001164746"/>
    </source>
</evidence>
<dbReference type="CDD" id="cd22283">
    <property type="entry name" value="HD_XRCC4_N"/>
    <property type="match status" value="1"/>
</dbReference>
<keyword evidence="3" id="KW-0233">DNA recombination</keyword>
<gene>
    <name evidence="11" type="ORF">MAR_008416</name>
</gene>
<dbReference type="Gene3D" id="1.20.5.370">
    <property type="match status" value="1"/>
</dbReference>
<evidence type="ECO:0000256" key="8">
    <source>
        <dbReference type="SAM" id="MobiDB-lite"/>
    </source>
</evidence>
<reference evidence="11" key="1">
    <citation type="submission" date="2022-11" db="EMBL/GenBank/DDBJ databases">
        <title>Centuries of genome instability and evolution in soft-shell clam transmissible cancer (bioRxiv).</title>
        <authorList>
            <person name="Hart S.F.M."/>
            <person name="Yonemitsu M.A."/>
            <person name="Giersch R.M."/>
            <person name="Beal B.F."/>
            <person name="Arriagada G."/>
            <person name="Davis B.W."/>
            <person name="Ostrander E.A."/>
            <person name="Goff S.P."/>
            <person name="Metzger M.J."/>
        </authorList>
    </citation>
    <scope>NUCLEOTIDE SEQUENCE</scope>
    <source>
        <strain evidence="11">MELC-2E11</strain>
        <tissue evidence="11">Siphon/mantle</tissue>
    </source>
</reference>
<keyword evidence="12" id="KW-1185">Reference proteome</keyword>
<dbReference type="Gene3D" id="2.170.210.10">
    <property type="entry name" value="DNA double-strand break repair and VJ recombination XRCC4, N-terminal"/>
    <property type="match status" value="1"/>
</dbReference>
<evidence type="ECO:0000256" key="7">
    <source>
        <dbReference type="SAM" id="Coils"/>
    </source>
</evidence>
<keyword evidence="7" id="KW-0175">Coiled coil</keyword>
<keyword evidence="5" id="KW-0539">Nucleus</keyword>
<proteinExistence type="inferred from homology"/>
<dbReference type="InterPro" id="IPR010585">
    <property type="entry name" value="DNA_repair_prot_XRCC4"/>
</dbReference>
<feature type="compositionally biased region" description="Basic residues" evidence="8">
    <location>
        <begin position="246"/>
        <end position="256"/>
    </location>
</feature>
<feature type="region of interest" description="Disordered" evidence="8">
    <location>
        <begin position="194"/>
        <end position="340"/>
    </location>
</feature>
<dbReference type="InterPro" id="IPR053962">
    <property type="entry name" value="XRCC4_CC"/>
</dbReference>
<evidence type="ECO:0000256" key="6">
    <source>
        <dbReference type="ARBA" id="ARBA00025728"/>
    </source>
</evidence>
<dbReference type="SUPFAM" id="SSF58022">
    <property type="entry name" value="XRCC4, C-terminal oligomerization domain"/>
    <property type="match status" value="1"/>
</dbReference>
<feature type="compositionally biased region" description="Acidic residues" evidence="8">
    <location>
        <begin position="330"/>
        <end position="340"/>
    </location>
</feature>